<keyword evidence="1" id="KW-0812">Transmembrane</keyword>
<keyword evidence="3" id="KW-0808">Transferase</keyword>
<evidence type="ECO:0000313" key="4">
    <source>
        <dbReference type="Proteomes" id="UP001165297"/>
    </source>
</evidence>
<feature type="domain" description="Signal transduction histidine kinase internal region" evidence="2">
    <location>
        <begin position="161"/>
        <end position="239"/>
    </location>
</feature>
<gene>
    <name evidence="3" type="ORF">LGH70_23015</name>
</gene>
<evidence type="ECO:0000313" key="3">
    <source>
        <dbReference type="EMBL" id="MCB2380483.1"/>
    </source>
</evidence>
<feature type="transmembrane region" description="Helical" evidence="1">
    <location>
        <begin position="86"/>
        <end position="106"/>
    </location>
</feature>
<evidence type="ECO:0000256" key="1">
    <source>
        <dbReference type="SAM" id="Phobius"/>
    </source>
</evidence>
<dbReference type="SUPFAM" id="SSF55874">
    <property type="entry name" value="ATPase domain of HSP90 chaperone/DNA topoisomerase II/histidine kinase"/>
    <property type="match status" value="1"/>
</dbReference>
<keyword evidence="1" id="KW-1133">Transmembrane helix</keyword>
<dbReference type="InterPro" id="IPR010559">
    <property type="entry name" value="Sig_transdc_His_kin_internal"/>
</dbReference>
<dbReference type="PANTHER" id="PTHR34220:SF7">
    <property type="entry name" value="SENSOR HISTIDINE KINASE YPDA"/>
    <property type="match status" value="1"/>
</dbReference>
<dbReference type="InterPro" id="IPR050640">
    <property type="entry name" value="Bact_2-comp_sensor_kinase"/>
</dbReference>
<dbReference type="Proteomes" id="UP001165297">
    <property type="component" value="Unassembled WGS sequence"/>
</dbReference>
<evidence type="ECO:0000259" key="2">
    <source>
        <dbReference type="Pfam" id="PF06580"/>
    </source>
</evidence>
<protein>
    <submittedName>
        <fullName evidence="3">Histidine kinase</fullName>
    </submittedName>
</protein>
<dbReference type="Gene3D" id="3.30.565.10">
    <property type="entry name" value="Histidine kinase-like ATPase, C-terminal domain"/>
    <property type="match status" value="1"/>
</dbReference>
<dbReference type="Pfam" id="PF06580">
    <property type="entry name" value="His_kinase"/>
    <property type="match status" value="1"/>
</dbReference>
<accession>A0ABS8AJ72</accession>
<organism evidence="3 4">
    <name type="scientific">Hymenobacter nitidus</name>
    <dbReference type="NCBI Taxonomy" id="2880929"/>
    <lineage>
        <taxon>Bacteria</taxon>
        <taxon>Pseudomonadati</taxon>
        <taxon>Bacteroidota</taxon>
        <taxon>Cytophagia</taxon>
        <taxon>Cytophagales</taxon>
        <taxon>Hymenobacteraceae</taxon>
        <taxon>Hymenobacter</taxon>
    </lineage>
</organism>
<dbReference type="PANTHER" id="PTHR34220">
    <property type="entry name" value="SENSOR HISTIDINE KINASE YPDA"/>
    <property type="match status" value="1"/>
</dbReference>
<dbReference type="EMBL" id="JAJADQ010000018">
    <property type="protein sequence ID" value="MCB2380483.1"/>
    <property type="molecule type" value="Genomic_DNA"/>
</dbReference>
<dbReference type="GO" id="GO:0016301">
    <property type="term" value="F:kinase activity"/>
    <property type="evidence" value="ECO:0007669"/>
    <property type="project" value="UniProtKB-KW"/>
</dbReference>
<feature type="transmembrane region" description="Helical" evidence="1">
    <location>
        <begin position="10"/>
        <end position="28"/>
    </location>
</feature>
<comment type="caution">
    <text evidence="3">The sequence shown here is derived from an EMBL/GenBank/DDBJ whole genome shotgun (WGS) entry which is preliminary data.</text>
</comment>
<reference evidence="3" key="1">
    <citation type="submission" date="2021-10" db="EMBL/GenBank/DDBJ databases">
        <authorList>
            <person name="Dean J.D."/>
            <person name="Kim M.K."/>
            <person name="Newey C.N."/>
            <person name="Stoker T.S."/>
            <person name="Thompson D.W."/>
            <person name="Grose J.H."/>
        </authorList>
    </citation>
    <scope>NUCLEOTIDE SEQUENCE</scope>
    <source>
        <strain evidence="3">BT635</strain>
    </source>
</reference>
<sequence>MKYLPALRRYLLPAGFGLLGYGTLRLLNDTVSGFRFWERSWALNLLEMAVSVGLGYGLLAACRRLLHSFHPEAGPAADHAVLGRELLAVAAVTELMVNLVFTPLAALTDDGLSWADFAAINTVPLLYVLMYYGVLRSRHYLRTALSQQLQLERAAREQALTELKFLRAQYHPHFLFNALNTVYFQMDEDVAAAKRSVEQLADLLRYQLYDQQQPVPIRQELQYLRSYLELQRVRNSEKLRLHVAVAPQLCEQRLYPLLLLPLLENAFKYVGGAYEIDVRATLTADTLEFRVCNSVAASPRAVCPSGIGLDNLRRRLQLLYPQRHQLRVEPQPTSFTASLTLALLPA</sequence>
<keyword evidence="1" id="KW-0472">Membrane</keyword>
<dbReference type="InterPro" id="IPR036890">
    <property type="entry name" value="HATPase_C_sf"/>
</dbReference>
<keyword evidence="4" id="KW-1185">Reference proteome</keyword>
<feature type="transmembrane region" description="Helical" evidence="1">
    <location>
        <begin position="112"/>
        <end position="132"/>
    </location>
</feature>
<feature type="transmembrane region" description="Helical" evidence="1">
    <location>
        <begin position="48"/>
        <end position="66"/>
    </location>
</feature>
<keyword evidence="3" id="KW-0418">Kinase</keyword>
<dbReference type="RefSeq" id="WP_226190520.1">
    <property type="nucleotide sequence ID" value="NZ_JAJADQ010000018.1"/>
</dbReference>
<name>A0ABS8AJ72_9BACT</name>
<proteinExistence type="predicted"/>